<protein>
    <submittedName>
        <fullName evidence="7">NETO2</fullName>
    </submittedName>
</protein>
<dbReference type="SMART" id="SM00042">
    <property type="entry name" value="CUB"/>
    <property type="match status" value="2"/>
</dbReference>
<dbReference type="InterPro" id="IPR035914">
    <property type="entry name" value="Sperma_CUB_dom_sf"/>
</dbReference>
<dbReference type="EMBL" id="VXIV02003139">
    <property type="protein sequence ID" value="KAF6021065.1"/>
    <property type="molecule type" value="Genomic_DNA"/>
</dbReference>
<organism evidence="7 8">
    <name type="scientific">Bugula neritina</name>
    <name type="common">Brown bryozoan</name>
    <name type="synonym">Sertularia neritina</name>
    <dbReference type="NCBI Taxonomy" id="10212"/>
    <lineage>
        <taxon>Eukaryota</taxon>
        <taxon>Metazoa</taxon>
        <taxon>Spiralia</taxon>
        <taxon>Lophotrochozoa</taxon>
        <taxon>Bryozoa</taxon>
        <taxon>Gymnolaemata</taxon>
        <taxon>Cheilostomatida</taxon>
        <taxon>Flustrina</taxon>
        <taxon>Buguloidea</taxon>
        <taxon>Bugulidae</taxon>
        <taxon>Bugula</taxon>
    </lineage>
</organism>
<reference evidence="7" key="1">
    <citation type="submission" date="2020-06" db="EMBL/GenBank/DDBJ databases">
        <title>Draft genome of Bugula neritina, a colonial animal packing powerful symbionts and potential medicines.</title>
        <authorList>
            <person name="Rayko M."/>
        </authorList>
    </citation>
    <scope>NUCLEOTIDE SEQUENCE [LARGE SCALE GENOMIC DNA]</scope>
    <source>
        <strain evidence="7">Kwan_BN1</strain>
    </source>
</reference>
<evidence type="ECO:0000256" key="5">
    <source>
        <dbReference type="SAM" id="Phobius"/>
    </source>
</evidence>
<dbReference type="PANTHER" id="PTHR24251">
    <property type="entry name" value="OVOCHYMASE-RELATED"/>
    <property type="match status" value="1"/>
</dbReference>
<feature type="compositionally biased region" description="Basic and acidic residues" evidence="4">
    <location>
        <begin position="600"/>
        <end position="632"/>
    </location>
</feature>
<name>A0A7J7J4N9_BUGNE</name>
<dbReference type="OrthoDB" id="9971251at2759"/>
<dbReference type="AlphaFoldDB" id="A0A7J7J4N9"/>
<dbReference type="InterPro" id="IPR000859">
    <property type="entry name" value="CUB_dom"/>
</dbReference>
<dbReference type="SUPFAM" id="SSF49854">
    <property type="entry name" value="Spermadhesin, CUB domain"/>
    <property type="match status" value="2"/>
</dbReference>
<evidence type="ECO:0000256" key="2">
    <source>
        <dbReference type="ARBA" id="ARBA00023157"/>
    </source>
</evidence>
<dbReference type="PROSITE" id="PS01180">
    <property type="entry name" value="CUB"/>
    <property type="match status" value="2"/>
</dbReference>
<comment type="caution">
    <text evidence="3">Lacks conserved residue(s) required for the propagation of feature annotation.</text>
</comment>
<comment type="caution">
    <text evidence="7">The sequence shown here is derived from an EMBL/GenBank/DDBJ whole genome shotgun (WGS) entry which is preliminary data.</text>
</comment>
<dbReference type="PANTHER" id="PTHR24251:SF28">
    <property type="entry name" value="NEUROPILIN AND TOLLOID-LIKE, ISOFORM B"/>
    <property type="match status" value="1"/>
</dbReference>
<dbReference type="Proteomes" id="UP000593567">
    <property type="component" value="Unassembled WGS sequence"/>
</dbReference>
<dbReference type="FunFam" id="2.60.120.290:FF:000005">
    <property type="entry name" value="Procollagen C-endopeptidase enhancer 1"/>
    <property type="match status" value="1"/>
</dbReference>
<evidence type="ECO:0000313" key="7">
    <source>
        <dbReference type="EMBL" id="KAF6021065.1"/>
    </source>
</evidence>
<evidence type="ECO:0000313" key="8">
    <source>
        <dbReference type="Proteomes" id="UP000593567"/>
    </source>
</evidence>
<dbReference type="Gene3D" id="2.60.120.290">
    <property type="entry name" value="Spermadhesin, CUB domain"/>
    <property type="match status" value="2"/>
</dbReference>
<keyword evidence="5" id="KW-0472">Membrane</keyword>
<dbReference type="CDD" id="cd00041">
    <property type="entry name" value="CUB"/>
    <property type="match status" value="2"/>
</dbReference>
<evidence type="ECO:0000256" key="1">
    <source>
        <dbReference type="ARBA" id="ARBA00022737"/>
    </source>
</evidence>
<feature type="region of interest" description="Disordered" evidence="4">
    <location>
        <begin position="384"/>
        <end position="452"/>
    </location>
</feature>
<keyword evidence="8" id="KW-1185">Reference proteome</keyword>
<proteinExistence type="predicted"/>
<evidence type="ECO:0000256" key="3">
    <source>
        <dbReference type="PROSITE-ProRule" id="PRU00059"/>
    </source>
</evidence>
<keyword evidence="2" id="KW-1015">Disulfide bond</keyword>
<feature type="domain" description="CUB" evidence="6">
    <location>
        <begin position="29"/>
        <end position="141"/>
    </location>
</feature>
<feature type="compositionally biased region" description="Pro residues" evidence="4">
    <location>
        <begin position="435"/>
        <end position="447"/>
    </location>
</feature>
<evidence type="ECO:0000259" key="6">
    <source>
        <dbReference type="PROSITE" id="PS01180"/>
    </source>
</evidence>
<feature type="domain" description="CUB" evidence="6">
    <location>
        <begin position="155"/>
        <end position="292"/>
    </location>
</feature>
<keyword evidence="5" id="KW-1133">Transmembrane helix</keyword>
<dbReference type="Pfam" id="PF00431">
    <property type="entry name" value="CUB"/>
    <property type="match status" value="2"/>
</dbReference>
<keyword evidence="5" id="KW-0812">Transmembrane</keyword>
<accession>A0A7J7J4N9</accession>
<feature type="transmembrane region" description="Helical" evidence="5">
    <location>
        <begin position="289"/>
        <end position="313"/>
    </location>
</feature>
<evidence type="ECO:0000256" key="4">
    <source>
        <dbReference type="SAM" id="MobiDB-lite"/>
    </source>
</evidence>
<feature type="region of interest" description="Disordered" evidence="4">
    <location>
        <begin position="564"/>
        <end position="632"/>
    </location>
</feature>
<keyword evidence="1" id="KW-0677">Repeat</keyword>
<feature type="compositionally biased region" description="Basic and acidic residues" evidence="4">
    <location>
        <begin position="568"/>
        <end position="588"/>
    </location>
</feature>
<sequence>MPFYAQHNNLFILRSFCIEYYTPISTENCDNFTKSITEHIRTPGYPNNYYNDLDCRKVIRAGQEFSIVLKFLIFQLEGSMGCKYDFLEIRDGAYGFSPLIFKGCDIRQGQVFESTGQHMWIRFVSDGEISTKGFLATISAKPKTEVLGSSTYYECYKKIENQQSFEFGDNSLSKEFWEYSRANPDRPVHCVWDISVPEPHKIFVRIANYTTSHLTTDCDSNYIEAYDHSTASSDIRRIDCKLPFTGWISGSSRALLHLYSHSSHTLPQFLITGNVYIKVEKPSKLDSKYIALFIVVIAGCLLLTTIMTISEVIQKQRDARKERLEKRESAKVIINLGSQSSSLLSNNNVKAHRNVQTLRSKGYCSSTTADSFIGTFRSSRFNENVSFRKGDPPNQSTSRELNEDRPYQAPHSITLPPQSVKVELPHAPPLSHAGPPSPLTPPPPPAPSQEGKGFRLIYDLTNLGKGGTGAFEYPPPPSFLQADSDDDFEESSTIAEFVSTSSSSFASSPPELSYDVACLERKRSKPAPNAVKLTEIPSEATKLLSPVLNRKFRRWTSHRTAEVEGDEVVGKNDDNFKERVENETERSSRSSKRGLIVMNPRERDDENGKQDKISKSMNKAEKGTVKAKDNGEGKDKIAQKENIEVAIEKIVVEKENKAKLDDGAIEKGKREKICEEEENDEIKEVKGKSEVLKKKKGDLVKDKHKQNGKIIMKLEIGNEIVEKELTEQSIGEAKIAAVENRIIYHLCKSSC</sequence>
<gene>
    <name evidence="7" type="ORF">EB796_020712</name>
</gene>